<feature type="transmembrane region" description="Helical" evidence="5">
    <location>
        <begin position="130"/>
        <end position="150"/>
    </location>
</feature>
<dbReference type="Pfam" id="PF07264">
    <property type="entry name" value="EI24"/>
    <property type="match status" value="1"/>
</dbReference>
<evidence type="ECO:0000256" key="5">
    <source>
        <dbReference type="SAM" id="Phobius"/>
    </source>
</evidence>
<evidence type="ECO:0000313" key="7">
    <source>
        <dbReference type="Proteomes" id="UP000186336"/>
    </source>
</evidence>
<evidence type="ECO:0000313" key="6">
    <source>
        <dbReference type="EMBL" id="APX13476.1"/>
    </source>
</evidence>
<dbReference type="KEGG" id="tom:BWR18_18675"/>
<dbReference type="Proteomes" id="UP000186336">
    <property type="component" value="Chromosome"/>
</dbReference>
<evidence type="ECO:0000256" key="2">
    <source>
        <dbReference type="ARBA" id="ARBA00022692"/>
    </source>
</evidence>
<keyword evidence="3 5" id="KW-1133">Transmembrane helix</keyword>
<name>A0A1P8MZH3_9RHOB</name>
<gene>
    <name evidence="6" type="ORF">BWR18_18675</name>
</gene>
<protein>
    <recommendedName>
        <fullName evidence="8">Cysteine biosynthesis protein CysZ</fullName>
    </recommendedName>
</protein>
<feature type="transmembrane region" description="Helical" evidence="5">
    <location>
        <begin position="70"/>
        <end position="91"/>
    </location>
</feature>
<sequence length="245" mass="26715">MGRQMILTAFFSALGQISDPRFRRVLLLGIALTIALLVAATTGFVWFIGWLTADGVSLPWIGTITWLGDIITWSSFFLFLVLSIFLMMPVASAITSMFLDEVAQAVEDKHYSHLPPAQNVPFGDALVDTINFLGVLIGANILALILYVIFAPAAPFIFWGLNGFLLGREYFTLAAMRRVGRARAKELRSAHNGTIWLAGTLMAIPLSIPLVNLLIPIIGAATFTHIFHAVTAAPAPGQRSSYRPD</sequence>
<dbReference type="STRING" id="299262.BWR18_18675"/>
<keyword evidence="2 5" id="KW-0812">Transmembrane</keyword>
<evidence type="ECO:0000256" key="3">
    <source>
        <dbReference type="ARBA" id="ARBA00022989"/>
    </source>
</evidence>
<evidence type="ECO:0000256" key="4">
    <source>
        <dbReference type="ARBA" id="ARBA00023136"/>
    </source>
</evidence>
<keyword evidence="7" id="KW-1185">Reference proteome</keyword>
<evidence type="ECO:0008006" key="8">
    <source>
        <dbReference type="Google" id="ProtNLM"/>
    </source>
</evidence>
<keyword evidence="4 5" id="KW-0472">Membrane</keyword>
<proteinExistence type="predicted"/>
<feature type="transmembrane region" description="Helical" evidence="5">
    <location>
        <begin position="25"/>
        <end position="50"/>
    </location>
</feature>
<organism evidence="6 7">
    <name type="scientific">Tateyamaria omphalii</name>
    <dbReference type="NCBI Taxonomy" id="299262"/>
    <lineage>
        <taxon>Bacteria</taxon>
        <taxon>Pseudomonadati</taxon>
        <taxon>Pseudomonadota</taxon>
        <taxon>Alphaproteobacteria</taxon>
        <taxon>Rhodobacterales</taxon>
        <taxon>Roseobacteraceae</taxon>
        <taxon>Tateyamaria</taxon>
    </lineage>
</organism>
<reference evidence="6 7" key="1">
    <citation type="submission" date="2017-01" db="EMBL/GenBank/DDBJ databases">
        <title>Complete genome of Tateyamaria omphalii DOK1-4 isolated from seawater in Dokdo.</title>
        <authorList>
            <person name="Kim J.H."/>
            <person name="Chi W.-J."/>
        </authorList>
    </citation>
    <scope>NUCLEOTIDE SEQUENCE [LARGE SCALE GENOMIC DNA]</scope>
    <source>
        <strain evidence="6 7">DOK1-4</strain>
    </source>
</reference>
<accession>A0A1P8MZH3</accession>
<evidence type="ECO:0000256" key="1">
    <source>
        <dbReference type="ARBA" id="ARBA00004141"/>
    </source>
</evidence>
<dbReference type="EMBL" id="CP019312">
    <property type="protein sequence ID" value="APX13476.1"/>
    <property type="molecule type" value="Genomic_DNA"/>
</dbReference>
<dbReference type="AlphaFoldDB" id="A0A1P8MZH3"/>
<dbReference type="InterPro" id="IPR059112">
    <property type="entry name" value="CysZ/EI24"/>
</dbReference>
<feature type="transmembrane region" description="Helical" evidence="5">
    <location>
        <begin position="195"/>
        <end position="218"/>
    </location>
</feature>
<comment type="subcellular location">
    <subcellularLocation>
        <location evidence="1">Membrane</location>
        <topology evidence="1">Multi-pass membrane protein</topology>
    </subcellularLocation>
</comment>
<feature type="transmembrane region" description="Helical" evidence="5">
    <location>
        <begin position="156"/>
        <end position="175"/>
    </location>
</feature>